<keyword evidence="2" id="KW-1185">Reference proteome</keyword>
<sequence>MSERVKIYYTYKTIEAFEKFKDQVTEIDKADTGMEVWICNLALPPTSYPPPVTQEAIQKLKALSDDIVAEVIPEE</sequence>
<proteinExistence type="predicted"/>
<dbReference type="VEuPathDB" id="FungiDB:BO71DRAFT_478905"/>
<dbReference type="OrthoDB" id="3434980at2759"/>
<organism evidence="1 2">
    <name type="scientific">Aspergillus ellipticus CBS 707.79</name>
    <dbReference type="NCBI Taxonomy" id="1448320"/>
    <lineage>
        <taxon>Eukaryota</taxon>
        <taxon>Fungi</taxon>
        <taxon>Dikarya</taxon>
        <taxon>Ascomycota</taxon>
        <taxon>Pezizomycotina</taxon>
        <taxon>Eurotiomycetes</taxon>
        <taxon>Eurotiomycetidae</taxon>
        <taxon>Eurotiales</taxon>
        <taxon>Aspergillaceae</taxon>
        <taxon>Aspergillus</taxon>
        <taxon>Aspergillus subgen. Circumdati</taxon>
    </lineage>
</organism>
<evidence type="ECO:0000313" key="1">
    <source>
        <dbReference type="EMBL" id="PYI00043.1"/>
    </source>
</evidence>
<name>A0A319F4Q5_9EURO</name>
<dbReference type="EMBL" id="KZ825797">
    <property type="protein sequence ID" value="PYI00043.1"/>
    <property type="molecule type" value="Genomic_DNA"/>
</dbReference>
<reference evidence="1 2" key="1">
    <citation type="submission" date="2018-02" db="EMBL/GenBank/DDBJ databases">
        <title>The genomes of Aspergillus section Nigri reveals drivers in fungal speciation.</title>
        <authorList>
            <consortium name="DOE Joint Genome Institute"/>
            <person name="Vesth T.C."/>
            <person name="Nybo J."/>
            <person name="Theobald S."/>
            <person name="Brandl J."/>
            <person name="Frisvad J.C."/>
            <person name="Nielsen K.F."/>
            <person name="Lyhne E.K."/>
            <person name="Kogle M.E."/>
            <person name="Kuo A."/>
            <person name="Riley R."/>
            <person name="Clum A."/>
            <person name="Nolan M."/>
            <person name="Lipzen A."/>
            <person name="Salamov A."/>
            <person name="Henrissat B."/>
            <person name="Wiebenga A."/>
            <person name="De vries R.P."/>
            <person name="Grigoriev I.V."/>
            <person name="Mortensen U.H."/>
            <person name="Andersen M.R."/>
            <person name="Baker S.E."/>
        </authorList>
    </citation>
    <scope>NUCLEOTIDE SEQUENCE [LARGE SCALE GENOMIC DNA]</scope>
    <source>
        <strain evidence="1 2">CBS 707.79</strain>
    </source>
</reference>
<accession>A0A319F4Q5</accession>
<evidence type="ECO:0000313" key="2">
    <source>
        <dbReference type="Proteomes" id="UP000247810"/>
    </source>
</evidence>
<gene>
    <name evidence="1" type="ORF">BO71DRAFT_478905</name>
</gene>
<protein>
    <submittedName>
        <fullName evidence="1">Uncharacterized protein</fullName>
    </submittedName>
</protein>
<dbReference type="Proteomes" id="UP000247810">
    <property type="component" value="Unassembled WGS sequence"/>
</dbReference>
<dbReference type="AlphaFoldDB" id="A0A319F4Q5"/>